<feature type="transmembrane region" description="Helical" evidence="8">
    <location>
        <begin position="100"/>
        <end position="124"/>
    </location>
</feature>
<proteinExistence type="inferred from homology"/>
<evidence type="ECO:0000256" key="8">
    <source>
        <dbReference type="SAM" id="Phobius"/>
    </source>
</evidence>
<geneLocation type="plasmid" evidence="9">
    <name>unnamed</name>
</geneLocation>
<keyword evidence="10" id="KW-1185">Reference proteome</keyword>
<dbReference type="RefSeq" id="WP_322445361.1">
    <property type="nucleotide sequence ID" value="NZ_JAXOFX010000002.1"/>
</dbReference>
<feature type="transmembrane region" description="Helical" evidence="8">
    <location>
        <begin position="59"/>
        <end position="88"/>
    </location>
</feature>
<evidence type="ECO:0000313" key="10">
    <source>
        <dbReference type="Proteomes" id="UP001290455"/>
    </source>
</evidence>
<keyword evidence="6 8" id="KW-1133">Transmembrane helix</keyword>
<comment type="caution">
    <text evidence="9">The sequence shown here is derived from an EMBL/GenBank/DDBJ whole genome shotgun (WGS) entry which is preliminary data.</text>
</comment>
<dbReference type="InterPro" id="IPR007227">
    <property type="entry name" value="Cell_shape_determining_MreD"/>
</dbReference>
<keyword evidence="3" id="KW-1003">Cell membrane</keyword>
<evidence type="ECO:0000256" key="7">
    <source>
        <dbReference type="ARBA" id="ARBA00023136"/>
    </source>
</evidence>
<evidence type="ECO:0000256" key="1">
    <source>
        <dbReference type="ARBA" id="ARBA00004651"/>
    </source>
</evidence>
<sequence length="172" mass="19812">MRKFLLPTIFLILFIIESIFVELLPAELFNSANILVPRFLIIAILFLTIYGIRNQGIIYAFIFGLLFDIVYTEIIGIYLFMFPLVAYIVSKIMKVFHSHIVIVTVVSLIGVALLELSVYEIIYLIKLTTMDFTSFLQLRLLPTIILNLAFAIIFAYPLKRTFEKYTAAITNE</sequence>
<keyword evidence="5" id="KW-0133">Cell shape</keyword>
<evidence type="ECO:0000256" key="4">
    <source>
        <dbReference type="ARBA" id="ARBA00022692"/>
    </source>
</evidence>
<dbReference type="Pfam" id="PF04093">
    <property type="entry name" value="MreD"/>
    <property type="match status" value="1"/>
</dbReference>
<reference evidence="9 10" key="1">
    <citation type="submission" date="2023-11" db="EMBL/GenBank/DDBJ databases">
        <title>Bacillus jintuensis, isolated from a mudflat on the Beibu Gulf coast.</title>
        <authorList>
            <person name="Li M."/>
        </authorList>
    </citation>
    <scope>NUCLEOTIDE SEQUENCE [LARGE SCALE GENOMIC DNA]</scope>
    <source>
        <strain evidence="9 10">31A1R</strain>
        <plasmid evidence="9">unnamed</plasmid>
    </source>
</reference>
<keyword evidence="7 8" id="KW-0472">Membrane</keyword>
<name>A0ABU5IUK3_9BACI</name>
<comment type="similarity">
    <text evidence="2">Belongs to the MreD family.</text>
</comment>
<dbReference type="Proteomes" id="UP001290455">
    <property type="component" value="Unassembled WGS sequence"/>
</dbReference>
<gene>
    <name evidence="9" type="primary">mreD</name>
    <name evidence="9" type="ORF">SM124_03535</name>
</gene>
<evidence type="ECO:0000256" key="6">
    <source>
        <dbReference type="ARBA" id="ARBA00022989"/>
    </source>
</evidence>
<accession>A0ABU5IUK3</accession>
<protein>
    <submittedName>
        <fullName evidence="9">Rod shape-determining protein MreD</fullName>
    </submittedName>
</protein>
<evidence type="ECO:0000256" key="2">
    <source>
        <dbReference type="ARBA" id="ARBA00007776"/>
    </source>
</evidence>
<evidence type="ECO:0000256" key="3">
    <source>
        <dbReference type="ARBA" id="ARBA00022475"/>
    </source>
</evidence>
<keyword evidence="4 8" id="KW-0812">Transmembrane</keyword>
<feature type="transmembrane region" description="Helical" evidence="8">
    <location>
        <begin position="34"/>
        <end position="52"/>
    </location>
</feature>
<comment type="subcellular location">
    <subcellularLocation>
        <location evidence="1">Cell membrane</location>
        <topology evidence="1">Multi-pass membrane protein</topology>
    </subcellularLocation>
</comment>
<dbReference type="NCBIfam" id="TIGR03426">
    <property type="entry name" value="shape_MreD"/>
    <property type="match status" value="1"/>
</dbReference>
<evidence type="ECO:0000313" key="9">
    <source>
        <dbReference type="EMBL" id="MDZ5470818.1"/>
    </source>
</evidence>
<evidence type="ECO:0000256" key="5">
    <source>
        <dbReference type="ARBA" id="ARBA00022960"/>
    </source>
</evidence>
<feature type="transmembrane region" description="Helical" evidence="8">
    <location>
        <begin position="136"/>
        <end position="156"/>
    </location>
</feature>
<organism evidence="9 10">
    <name type="scientific">Robertmurraya mangrovi</name>
    <dbReference type="NCBI Taxonomy" id="3098077"/>
    <lineage>
        <taxon>Bacteria</taxon>
        <taxon>Bacillati</taxon>
        <taxon>Bacillota</taxon>
        <taxon>Bacilli</taxon>
        <taxon>Bacillales</taxon>
        <taxon>Bacillaceae</taxon>
        <taxon>Robertmurraya</taxon>
    </lineage>
</organism>
<keyword evidence="9" id="KW-0614">Plasmid</keyword>
<dbReference type="EMBL" id="JAXOFX010000002">
    <property type="protein sequence ID" value="MDZ5470818.1"/>
    <property type="molecule type" value="Genomic_DNA"/>
</dbReference>